<dbReference type="Pfam" id="PF02518">
    <property type="entry name" value="HATPase_c"/>
    <property type="match status" value="1"/>
</dbReference>
<evidence type="ECO:0000259" key="4">
    <source>
        <dbReference type="PROSITE" id="PS50109"/>
    </source>
</evidence>
<dbReference type="Gene3D" id="1.10.287.130">
    <property type="match status" value="1"/>
</dbReference>
<feature type="domain" description="PAS" evidence="5">
    <location>
        <begin position="42"/>
        <end position="115"/>
    </location>
</feature>
<dbReference type="InterPro" id="IPR005467">
    <property type="entry name" value="His_kinase_dom"/>
</dbReference>
<dbReference type="Gene3D" id="3.30.565.10">
    <property type="entry name" value="Histidine kinase-like ATPase, C-terminal domain"/>
    <property type="match status" value="1"/>
</dbReference>
<dbReference type="NCBIfam" id="TIGR00229">
    <property type="entry name" value="sensory_box"/>
    <property type="match status" value="1"/>
</dbReference>
<evidence type="ECO:0000256" key="2">
    <source>
        <dbReference type="ARBA" id="ARBA00012438"/>
    </source>
</evidence>
<evidence type="ECO:0000259" key="5">
    <source>
        <dbReference type="PROSITE" id="PS50112"/>
    </source>
</evidence>
<dbReference type="InterPro" id="IPR004358">
    <property type="entry name" value="Sig_transdc_His_kin-like_C"/>
</dbReference>
<feature type="domain" description="Histidine kinase" evidence="4">
    <location>
        <begin position="189"/>
        <end position="406"/>
    </location>
</feature>
<dbReference type="Proteomes" id="UP000578688">
    <property type="component" value="Unassembled WGS sequence"/>
</dbReference>
<dbReference type="InterPro" id="IPR001610">
    <property type="entry name" value="PAC"/>
</dbReference>
<comment type="catalytic activity">
    <reaction evidence="1">
        <text>ATP + protein L-histidine = ADP + protein N-phospho-L-histidine.</text>
        <dbReference type="EC" id="2.7.13.3"/>
    </reaction>
</comment>
<dbReference type="Gene3D" id="3.30.450.20">
    <property type="entry name" value="PAS domain"/>
    <property type="match status" value="1"/>
</dbReference>
<evidence type="ECO:0000256" key="3">
    <source>
        <dbReference type="ARBA" id="ARBA00022553"/>
    </source>
</evidence>
<dbReference type="CDD" id="cd00082">
    <property type="entry name" value="HisKA"/>
    <property type="match status" value="1"/>
</dbReference>
<keyword evidence="8" id="KW-1185">Reference proteome</keyword>
<dbReference type="InterPro" id="IPR003594">
    <property type="entry name" value="HATPase_dom"/>
</dbReference>
<dbReference type="PRINTS" id="PR00344">
    <property type="entry name" value="BCTRLSENSOR"/>
</dbReference>
<dbReference type="EMBL" id="JACBYV010000001">
    <property type="protein sequence ID" value="NYH71942.1"/>
    <property type="molecule type" value="Genomic_DNA"/>
</dbReference>
<dbReference type="PANTHER" id="PTHR43065:SF49">
    <property type="entry name" value="HISTIDINE KINASE"/>
    <property type="match status" value="1"/>
</dbReference>
<evidence type="ECO:0000256" key="1">
    <source>
        <dbReference type="ARBA" id="ARBA00000085"/>
    </source>
</evidence>
<accession>A0A7Y9XL29</accession>
<dbReference type="SMART" id="SM00091">
    <property type="entry name" value="PAS"/>
    <property type="match status" value="1"/>
</dbReference>
<dbReference type="InterPro" id="IPR000014">
    <property type="entry name" value="PAS"/>
</dbReference>
<evidence type="ECO:0000313" key="8">
    <source>
        <dbReference type="Proteomes" id="UP000578688"/>
    </source>
</evidence>
<gene>
    <name evidence="7" type="ORF">FHR27_000552</name>
</gene>
<dbReference type="SMART" id="SM00086">
    <property type="entry name" value="PAC"/>
    <property type="match status" value="1"/>
</dbReference>
<dbReference type="EC" id="2.7.13.3" evidence="2"/>
<sequence>MNGVAQHAVPCHRWRTTLHVHRRCERCIMNSQLAPLSASTLTERHYEMLVQAVVDYAIFMLDTHGRIVSWNAGAARIKGYDAAEAVGQHLSLFYTEEDRQAGKPRLLMERALQDGRSQDEGWRVRKDGTRFWALVAIDAIRDERGEIIGLAKITRDITERHEADLRYDGLRAQLFQAQKLEALGQLSGGMAHDFNNLLTIILSAAKLASRAASPERLASLLASIQDAGERGAQMTRNLLTFARCEQMPSRLVDLDELLDTAHTFVSQALPKTMSLEMQFAPGLHQVELDPSQLEMALLNLILNARDAMSATGVIRLQAQNRVLSGELDDLHGAFVSISVIDEGVGIDPAIRSRLFEPFFTTKDVGKGTGLGLSQVYGFARQAGGGVHVESTLGQGARVTLYLPAAIGQATDERA</sequence>
<dbReference type="SMART" id="SM00387">
    <property type="entry name" value="HATPase_c"/>
    <property type="match status" value="1"/>
</dbReference>
<dbReference type="InterPro" id="IPR000700">
    <property type="entry name" value="PAS-assoc_C"/>
</dbReference>
<dbReference type="PROSITE" id="PS50112">
    <property type="entry name" value="PAS"/>
    <property type="match status" value="1"/>
</dbReference>
<dbReference type="CDD" id="cd00130">
    <property type="entry name" value="PAS"/>
    <property type="match status" value="1"/>
</dbReference>
<dbReference type="InterPro" id="IPR003661">
    <property type="entry name" value="HisK_dim/P_dom"/>
</dbReference>
<dbReference type="PROSITE" id="PS50113">
    <property type="entry name" value="PAC"/>
    <property type="match status" value="1"/>
</dbReference>
<dbReference type="SUPFAM" id="SSF47384">
    <property type="entry name" value="Homodimeric domain of signal transducing histidine kinase"/>
    <property type="match status" value="1"/>
</dbReference>
<organism evidence="7 8">
    <name type="scientific">Phytopseudomonas flavescens</name>
    <dbReference type="NCBI Taxonomy" id="29435"/>
    <lineage>
        <taxon>Bacteria</taxon>
        <taxon>Pseudomonadati</taxon>
        <taxon>Pseudomonadota</taxon>
        <taxon>Gammaproteobacteria</taxon>
        <taxon>Pseudomonadales</taxon>
        <taxon>Pseudomonadaceae</taxon>
        <taxon>Phytopseudomonas</taxon>
    </lineage>
</organism>
<dbReference type="InterPro" id="IPR036890">
    <property type="entry name" value="HATPase_C_sf"/>
</dbReference>
<evidence type="ECO:0000259" key="6">
    <source>
        <dbReference type="PROSITE" id="PS50113"/>
    </source>
</evidence>
<dbReference type="Pfam" id="PF13426">
    <property type="entry name" value="PAS_9"/>
    <property type="match status" value="1"/>
</dbReference>
<keyword evidence="3" id="KW-0597">Phosphoprotein</keyword>
<protein>
    <recommendedName>
        <fullName evidence="2">histidine kinase</fullName>
        <ecNumber evidence="2">2.7.13.3</ecNumber>
    </recommendedName>
</protein>
<dbReference type="Pfam" id="PF00512">
    <property type="entry name" value="HisKA"/>
    <property type="match status" value="1"/>
</dbReference>
<dbReference type="GO" id="GO:0000155">
    <property type="term" value="F:phosphorelay sensor kinase activity"/>
    <property type="evidence" value="ECO:0007669"/>
    <property type="project" value="InterPro"/>
</dbReference>
<dbReference type="PANTHER" id="PTHR43065">
    <property type="entry name" value="SENSOR HISTIDINE KINASE"/>
    <property type="match status" value="1"/>
</dbReference>
<dbReference type="PROSITE" id="PS50109">
    <property type="entry name" value="HIS_KIN"/>
    <property type="match status" value="1"/>
</dbReference>
<dbReference type="SUPFAM" id="SSF55785">
    <property type="entry name" value="PYP-like sensor domain (PAS domain)"/>
    <property type="match status" value="1"/>
</dbReference>
<dbReference type="InterPro" id="IPR035965">
    <property type="entry name" value="PAS-like_dom_sf"/>
</dbReference>
<evidence type="ECO:0000313" key="7">
    <source>
        <dbReference type="EMBL" id="NYH71942.1"/>
    </source>
</evidence>
<reference evidence="7 8" key="1">
    <citation type="submission" date="2020-07" db="EMBL/GenBank/DDBJ databases">
        <title>Genomic analyses of the natural microbiome of Caenorhabditis elegans.</title>
        <authorList>
            <person name="Samuel B."/>
        </authorList>
    </citation>
    <scope>NUCLEOTIDE SEQUENCE [LARGE SCALE GENOMIC DNA]</scope>
    <source>
        <strain evidence="7 8">BIGb0408</strain>
    </source>
</reference>
<dbReference type="AlphaFoldDB" id="A0A7Y9XL29"/>
<dbReference type="SUPFAM" id="SSF55874">
    <property type="entry name" value="ATPase domain of HSP90 chaperone/DNA topoisomerase II/histidine kinase"/>
    <property type="match status" value="1"/>
</dbReference>
<name>A0A7Y9XL29_9GAMM</name>
<dbReference type="SMART" id="SM00388">
    <property type="entry name" value="HisKA"/>
    <property type="match status" value="1"/>
</dbReference>
<proteinExistence type="predicted"/>
<comment type="caution">
    <text evidence="7">The sequence shown here is derived from an EMBL/GenBank/DDBJ whole genome shotgun (WGS) entry which is preliminary data.</text>
</comment>
<dbReference type="InterPro" id="IPR036097">
    <property type="entry name" value="HisK_dim/P_sf"/>
</dbReference>
<feature type="domain" description="PAC" evidence="6">
    <location>
        <begin position="117"/>
        <end position="169"/>
    </location>
</feature>